<proteinExistence type="predicted"/>
<protein>
    <recommendedName>
        <fullName evidence="3">Transposase</fullName>
    </recommendedName>
</protein>
<evidence type="ECO:0008006" key="3">
    <source>
        <dbReference type="Google" id="ProtNLM"/>
    </source>
</evidence>
<dbReference type="EMBL" id="BAABAT010000046">
    <property type="protein sequence ID" value="GAA4261458.1"/>
    <property type="molecule type" value="Genomic_DNA"/>
</dbReference>
<dbReference type="Proteomes" id="UP001500620">
    <property type="component" value="Unassembled WGS sequence"/>
</dbReference>
<keyword evidence="2" id="KW-1185">Reference proteome</keyword>
<reference evidence="2" key="1">
    <citation type="journal article" date="2019" name="Int. J. Syst. Evol. Microbiol.">
        <title>The Global Catalogue of Microorganisms (GCM) 10K type strain sequencing project: providing services to taxonomists for standard genome sequencing and annotation.</title>
        <authorList>
            <consortium name="The Broad Institute Genomics Platform"/>
            <consortium name="The Broad Institute Genome Sequencing Center for Infectious Disease"/>
            <person name="Wu L."/>
            <person name="Ma J."/>
        </authorList>
    </citation>
    <scope>NUCLEOTIDE SEQUENCE [LARGE SCALE GENOMIC DNA]</scope>
    <source>
        <strain evidence="2">JCM 17441</strain>
    </source>
</reference>
<accession>A0ABP8DPX8</accession>
<dbReference type="SUPFAM" id="SSF46785">
    <property type="entry name" value="Winged helix' DNA-binding domain"/>
    <property type="match status" value="1"/>
</dbReference>
<comment type="caution">
    <text evidence="1">The sequence shown here is derived from an EMBL/GenBank/DDBJ whole genome shotgun (WGS) entry which is preliminary data.</text>
</comment>
<evidence type="ECO:0000313" key="2">
    <source>
        <dbReference type="Proteomes" id="UP001500620"/>
    </source>
</evidence>
<organism evidence="1 2">
    <name type="scientific">Dactylosporangium darangshiense</name>
    <dbReference type="NCBI Taxonomy" id="579108"/>
    <lineage>
        <taxon>Bacteria</taxon>
        <taxon>Bacillati</taxon>
        <taxon>Actinomycetota</taxon>
        <taxon>Actinomycetes</taxon>
        <taxon>Micromonosporales</taxon>
        <taxon>Micromonosporaceae</taxon>
        <taxon>Dactylosporangium</taxon>
    </lineage>
</organism>
<gene>
    <name evidence="1" type="ORF">GCM10022255_094120</name>
</gene>
<dbReference type="InterPro" id="IPR036390">
    <property type="entry name" value="WH_DNA-bd_sf"/>
</dbReference>
<name>A0ABP8DPX8_9ACTN</name>
<dbReference type="Gene3D" id="1.10.10.10">
    <property type="entry name" value="Winged helix-like DNA-binding domain superfamily/Winged helix DNA-binding domain"/>
    <property type="match status" value="1"/>
</dbReference>
<sequence length="175" mass="19208">MLIRLMVRRFFCTDVSCERKIFAEQPDLASRYARRTQLAGDVLESVALALGGRPGARMTGALEVPVNRMTLLRIIRRIPDGPVQVPDVLGVDDFAIREPDPDHRRRTLVRMTAAAEQLSAAIFEPVIRATAAHAAGHTNRQLRDIAAFLAAHRNTLEHYLDASPPAHTAGPDGAT</sequence>
<evidence type="ECO:0000313" key="1">
    <source>
        <dbReference type="EMBL" id="GAA4261458.1"/>
    </source>
</evidence>
<dbReference type="InterPro" id="IPR036388">
    <property type="entry name" value="WH-like_DNA-bd_sf"/>
</dbReference>